<comment type="caution">
    <text evidence="2">The sequence shown here is derived from an EMBL/GenBank/DDBJ whole genome shotgun (WGS) entry which is preliminary data.</text>
</comment>
<dbReference type="AlphaFoldDB" id="A0A8J6CZF9"/>
<gene>
    <name evidence="2" type="ORF">CXB51_018329</name>
</gene>
<evidence type="ECO:0000313" key="3">
    <source>
        <dbReference type="Proteomes" id="UP000701853"/>
    </source>
</evidence>
<organism evidence="2 3">
    <name type="scientific">Gossypium anomalum</name>
    <dbReference type="NCBI Taxonomy" id="47600"/>
    <lineage>
        <taxon>Eukaryota</taxon>
        <taxon>Viridiplantae</taxon>
        <taxon>Streptophyta</taxon>
        <taxon>Embryophyta</taxon>
        <taxon>Tracheophyta</taxon>
        <taxon>Spermatophyta</taxon>
        <taxon>Magnoliopsida</taxon>
        <taxon>eudicotyledons</taxon>
        <taxon>Gunneridae</taxon>
        <taxon>Pentapetalae</taxon>
        <taxon>rosids</taxon>
        <taxon>malvids</taxon>
        <taxon>Malvales</taxon>
        <taxon>Malvaceae</taxon>
        <taxon>Malvoideae</taxon>
        <taxon>Gossypium</taxon>
    </lineage>
</organism>
<reference evidence="2 3" key="1">
    <citation type="journal article" date="2021" name="bioRxiv">
        <title>The Gossypium anomalum genome as a resource for cotton improvement and evolutionary analysis of hybrid incompatibility.</title>
        <authorList>
            <person name="Grover C.E."/>
            <person name="Yuan D."/>
            <person name="Arick M.A."/>
            <person name="Miller E.R."/>
            <person name="Hu G."/>
            <person name="Peterson D.G."/>
            <person name="Wendel J.F."/>
            <person name="Udall J.A."/>
        </authorList>
    </citation>
    <scope>NUCLEOTIDE SEQUENCE [LARGE SCALE GENOMIC DNA]</scope>
    <source>
        <strain evidence="2">JFW-Udall</strain>
        <tissue evidence="2">Leaf</tissue>
    </source>
</reference>
<dbReference type="InterPro" id="IPR013103">
    <property type="entry name" value="RVT_2"/>
</dbReference>
<dbReference type="PANTHER" id="PTHR11439">
    <property type="entry name" value="GAG-POL-RELATED RETROTRANSPOSON"/>
    <property type="match status" value="1"/>
</dbReference>
<dbReference type="CDD" id="cd09272">
    <property type="entry name" value="RNase_HI_RT_Ty1"/>
    <property type="match status" value="1"/>
</dbReference>
<dbReference type="PANTHER" id="PTHR11439:SF470">
    <property type="entry name" value="CYSTEINE-RICH RLK (RECEPTOR-LIKE PROTEIN KINASE) 8"/>
    <property type="match status" value="1"/>
</dbReference>
<protein>
    <recommendedName>
        <fullName evidence="1">Reverse transcriptase Ty1/copia-type domain-containing protein</fullName>
    </recommendedName>
</protein>
<feature type="domain" description="Reverse transcriptase Ty1/copia-type" evidence="1">
    <location>
        <begin position="253"/>
        <end position="315"/>
    </location>
</feature>
<dbReference type="OrthoDB" id="998016at2759"/>
<dbReference type="EMBL" id="JAHUZN010000007">
    <property type="protein sequence ID" value="KAG8487880.1"/>
    <property type="molecule type" value="Genomic_DNA"/>
</dbReference>
<feature type="domain" description="Reverse transcriptase Ty1/copia-type" evidence="1">
    <location>
        <begin position="317"/>
        <end position="364"/>
    </location>
</feature>
<keyword evidence="3" id="KW-1185">Reference proteome</keyword>
<evidence type="ECO:0000259" key="1">
    <source>
        <dbReference type="Pfam" id="PF07727"/>
    </source>
</evidence>
<name>A0A8J6CZF9_9ROSI</name>
<accession>A0A8J6CZF9</accession>
<sequence length="619" mass="69811">MIGHAKEVNGLYYLEESSGEVSALNSSHSSFISESIKTNKDQIWLYHLRLGHPSFKGEILFTEDKDKEFFLLDIPAHVQQPNTYIPAPVQQPNTHIPAPVQQPYTPTQSLPTNQPARLETMVPIQLETEPNTPKSPRGIQDTTRPLLVYSRKKAPVQVQSSSSPIRPEVIAEPTLNYNTANLDDFPVAIRKGTRTCTKHPLYLFMSYKNLTHNHKTFLTSLNSISIPKTISEALEDENLKNAMKVEMEALEKNKTWDLVKLPRGKKLVGCRWVYTVKYKSDGSLERYKARLVDKGYTQMYGIDYLETFAPVAKMNTEEVYMDVPPGFGPNTGQVVCRLKKALYGLKQSPRAWFGRFTKVMLKLGDGQVGCKPVETPIEVNHRLGNALEDAAVDKRSYQRLVGKLIYLSHTRPDIAYAVGVVSQFMHNPKESHLGAVYQILQYLKGTPGKRILFKKGENLTLEAYTDADYAGSMVDRRSTSGYCTFLGGNLVTWRSKKQNVVARSSAEAEFRAIALGVCELLWLKIILEDLKIKWEGPMKLYCDNKSAINIAHNPVQHDRTKHVEVDRHFIKEKLDSGLICTPFVSADGQLADILTKGLSGKLFQKLVSKLRMDDIHFPA</sequence>
<evidence type="ECO:0000313" key="2">
    <source>
        <dbReference type="EMBL" id="KAG8487880.1"/>
    </source>
</evidence>
<dbReference type="InterPro" id="IPR043502">
    <property type="entry name" value="DNA/RNA_pol_sf"/>
</dbReference>
<dbReference type="Proteomes" id="UP000701853">
    <property type="component" value="Chromosome 7"/>
</dbReference>
<dbReference type="Pfam" id="PF07727">
    <property type="entry name" value="RVT_2"/>
    <property type="match status" value="2"/>
</dbReference>
<proteinExistence type="predicted"/>
<dbReference type="SUPFAM" id="SSF56672">
    <property type="entry name" value="DNA/RNA polymerases"/>
    <property type="match status" value="1"/>
</dbReference>